<accession>A0A8H5D646</accession>
<keyword evidence="1" id="KW-0732">Signal</keyword>
<organism evidence="2 3">
    <name type="scientific">Tetrapyrgos nigripes</name>
    <dbReference type="NCBI Taxonomy" id="182062"/>
    <lineage>
        <taxon>Eukaryota</taxon>
        <taxon>Fungi</taxon>
        <taxon>Dikarya</taxon>
        <taxon>Basidiomycota</taxon>
        <taxon>Agaricomycotina</taxon>
        <taxon>Agaricomycetes</taxon>
        <taxon>Agaricomycetidae</taxon>
        <taxon>Agaricales</taxon>
        <taxon>Marasmiineae</taxon>
        <taxon>Marasmiaceae</taxon>
        <taxon>Tetrapyrgos</taxon>
    </lineage>
</organism>
<feature type="signal peptide" evidence="1">
    <location>
        <begin position="1"/>
        <end position="21"/>
    </location>
</feature>
<comment type="caution">
    <text evidence="2">The sequence shown here is derived from an EMBL/GenBank/DDBJ whole genome shotgun (WGS) entry which is preliminary data.</text>
</comment>
<sequence>MYAFKLFSFLSLLAVIGSTYAQDTTEICKSNDDCPEGQICCVNLAPADSNGCIVPLNPKFGIGPVCLHG</sequence>
<dbReference type="EMBL" id="JAACJM010000060">
    <property type="protein sequence ID" value="KAF5354377.1"/>
    <property type="molecule type" value="Genomic_DNA"/>
</dbReference>
<dbReference type="Proteomes" id="UP000559256">
    <property type="component" value="Unassembled WGS sequence"/>
</dbReference>
<feature type="chain" id="PRO_5034873363" evidence="1">
    <location>
        <begin position="22"/>
        <end position="69"/>
    </location>
</feature>
<gene>
    <name evidence="2" type="ORF">D9758_010731</name>
</gene>
<dbReference type="OrthoDB" id="10540930at2759"/>
<dbReference type="AlphaFoldDB" id="A0A8H5D646"/>
<keyword evidence="3" id="KW-1185">Reference proteome</keyword>
<proteinExistence type="predicted"/>
<name>A0A8H5D646_9AGAR</name>
<evidence type="ECO:0000256" key="1">
    <source>
        <dbReference type="SAM" id="SignalP"/>
    </source>
</evidence>
<reference evidence="2 3" key="1">
    <citation type="journal article" date="2020" name="ISME J.">
        <title>Uncovering the hidden diversity of litter-decomposition mechanisms in mushroom-forming fungi.</title>
        <authorList>
            <person name="Floudas D."/>
            <person name="Bentzer J."/>
            <person name="Ahren D."/>
            <person name="Johansson T."/>
            <person name="Persson P."/>
            <person name="Tunlid A."/>
        </authorList>
    </citation>
    <scope>NUCLEOTIDE SEQUENCE [LARGE SCALE GENOMIC DNA]</scope>
    <source>
        <strain evidence="2 3">CBS 291.85</strain>
    </source>
</reference>
<protein>
    <submittedName>
        <fullName evidence="2">Uncharacterized protein</fullName>
    </submittedName>
</protein>
<evidence type="ECO:0000313" key="3">
    <source>
        <dbReference type="Proteomes" id="UP000559256"/>
    </source>
</evidence>
<evidence type="ECO:0000313" key="2">
    <source>
        <dbReference type="EMBL" id="KAF5354377.1"/>
    </source>
</evidence>